<name>M5XAX2_PRUPE</name>
<evidence type="ECO:0000313" key="1">
    <source>
        <dbReference type="EMBL" id="ONI17666.1"/>
    </source>
</evidence>
<organism evidence="1 2">
    <name type="scientific">Prunus persica</name>
    <name type="common">Peach</name>
    <name type="synonym">Amygdalus persica</name>
    <dbReference type="NCBI Taxonomy" id="3760"/>
    <lineage>
        <taxon>Eukaryota</taxon>
        <taxon>Viridiplantae</taxon>
        <taxon>Streptophyta</taxon>
        <taxon>Embryophyta</taxon>
        <taxon>Tracheophyta</taxon>
        <taxon>Spermatophyta</taxon>
        <taxon>Magnoliopsida</taxon>
        <taxon>eudicotyledons</taxon>
        <taxon>Gunneridae</taxon>
        <taxon>Pentapetalae</taxon>
        <taxon>rosids</taxon>
        <taxon>fabids</taxon>
        <taxon>Rosales</taxon>
        <taxon>Rosaceae</taxon>
        <taxon>Amygdaloideae</taxon>
        <taxon>Amygdaleae</taxon>
        <taxon>Prunus</taxon>
    </lineage>
</organism>
<reference evidence="1 2" key="1">
    <citation type="journal article" date="2013" name="Nat. Genet.">
        <title>The high-quality draft genome of peach (Prunus persica) identifies unique patterns of genetic diversity, domestication and genome evolution.</title>
        <authorList>
            <consortium name="International Peach Genome Initiative"/>
            <person name="Verde I."/>
            <person name="Abbott A.G."/>
            <person name="Scalabrin S."/>
            <person name="Jung S."/>
            <person name="Shu S."/>
            <person name="Marroni F."/>
            <person name="Zhebentyayeva T."/>
            <person name="Dettori M.T."/>
            <person name="Grimwood J."/>
            <person name="Cattonaro F."/>
            <person name="Zuccolo A."/>
            <person name="Rossini L."/>
            <person name="Jenkins J."/>
            <person name="Vendramin E."/>
            <person name="Meisel L.A."/>
            <person name="Decroocq V."/>
            <person name="Sosinski B."/>
            <person name="Prochnik S."/>
            <person name="Mitros T."/>
            <person name="Policriti A."/>
            <person name="Cipriani G."/>
            <person name="Dondini L."/>
            <person name="Ficklin S."/>
            <person name="Goodstein D.M."/>
            <person name="Xuan P."/>
            <person name="Del Fabbro C."/>
            <person name="Aramini V."/>
            <person name="Copetti D."/>
            <person name="Gonzalez S."/>
            <person name="Horner D.S."/>
            <person name="Falchi R."/>
            <person name="Lucas S."/>
            <person name="Mica E."/>
            <person name="Maldonado J."/>
            <person name="Lazzari B."/>
            <person name="Bielenberg D."/>
            <person name="Pirona R."/>
            <person name="Miculan M."/>
            <person name="Barakat A."/>
            <person name="Testolin R."/>
            <person name="Stella A."/>
            <person name="Tartarini S."/>
            <person name="Tonutti P."/>
            <person name="Arus P."/>
            <person name="Orellana A."/>
            <person name="Wells C."/>
            <person name="Main D."/>
            <person name="Vizzotto G."/>
            <person name="Silva H."/>
            <person name="Salamini F."/>
            <person name="Schmutz J."/>
            <person name="Morgante M."/>
            <person name="Rokhsar D.S."/>
        </authorList>
    </citation>
    <scope>NUCLEOTIDE SEQUENCE [LARGE SCALE GENOMIC DNA]</scope>
    <source>
        <strain evidence="2">cv. Nemared</strain>
    </source>
</reference>
<dbReference type="PROSITE" id="PS51257">
    <property type="entry name" value="PROKAR_LIPOPROTEIN"/>
    <property type="match status" value="1"/>
</dbReference>
<dbReference type="AlphaFoldDB" id="M5XAX2"/>
<gene>
    <name evidence="1" type="ORF">PRUPE_3G173000</name>
</gene>
<protein>
    <submittedName>
        <fullName evidence="1">Uncharacterized protein</fullName>
    </submittedName>
</protein>
<dbReference type="Gramene" id="ONI17666">
    <property type="protein sequence ID" value="ONI17666"/>
    <property type="gene ID" value="PRUPE_3G173000"/>
</dbReference>
<evidence type="ECO:0000313" key="2">
    <source>
        <dbReference type="Proteomes" id="UP000006882"/>
    </source>
</evidence>
<keyword evidence="2" id="KW-1185">Reference proteome</keyword>
<dbReference type="Proteomes" id="UP000006882">
    <property type="component" value="Chromosome G3"/>
</dbReference>
<accession>M5XAX2</accession>
<dbReference type="EMBL" id="CM007653">
    <property type="protein sequence ID" value="ONI17666.1"/>
    <property type="molecule type" value="Genomic_DNA"/>
</dbReference>
<proteinExistence type="predicted"/>
<dbReference type="HOGENOM" id="CLU_2836001_0_0_1"/>
<sequence length="66" mass="7924">MSWVFKIPFANMILRVHMAKMPCWVIGLQGCLRREKNSRLYRRETNRIVMFIVGRCCHIPKNFVLN</sequence>